<keyword evidence="1" id="KW-0805">Transcription regulation</keyword>
<sequence length="112" mass="12449">MALEMFFTALSDRSRLEIVLFLLNHGSSSVQEITKALGRSQSLISHHLACLRNCGVVKVERRGKYSYYSIANDAVASIVKLAIEHAMRNSRSILACDVINEEKVSVNLNRGL</sequence>
<dbReference type="Proteomes" id="UP000001137">
    <property type="component" value="Chromosome"/>
</dbReference>
<dbReference type="Pfam" id="PF01022">
    <property type="entry name" value="HTH_5"/>
    <property type="match status" value="1"/>
</dbReference>
<dbReference type="InterPro" id="IPR051081">
    <property type="entry name" value="HTH_MetalResp_TranReg"/>
</dbReference>
<keyword evidence="6" id="KW-1185">Reference proteome</keyword>
<dbReference type="NCBIfam" id="NF033788">
    <property type="entry name" value="HTH_metalloreg"/>
    <property type="match status" value="1"/>
</dbReference>
<dbReference type="KEGG" id="cma:Cmaq_1508"/>
<dbReference type="InterPro" id="IPR011991">
    <property type="entry name" value="ArsR-like_HTH"/>
</dbReference>
<evidence type="ECO:0000256" key="3">
    <source>
        <dbReference type="ARBA" id="ARBA00023163"/>
    </source>
</evidence>
<dbReference type="SMART" id="SM00418">
    <property type="entry name" value="HTH_ARSR"/>
    <property type="match status" value="1"/>
</dbReference>
<dbReference type="GO" id="GO:0003700">
    <property type="term" value="F:DNA-binding transcription factor activity"/>
    <property type="evidence" value="ECO:0007669"/>
    <property type="project" value="InterPro"/>
</dbReference>
<dbReference type="CDD" id="cd00090">
    <property type="entry name" value="HTH_ARSR"/>
    <property type="match status" value="1"/>
</dbReference>
<evidence type="ECO:0000313" key="6">
    <source>
        <dbReference type="Proteomes" id="UP000001137"/>
    </source>
</evidence>
<dbReference type="PANTHER" id="PTHR33154:SF36">
    <property type="entry name" value="TRANSCRIPTIONAL REGULATOR"/>
    <property type="match status" value="1"/>
</dbReference>
<dbReference type="Gene3D" id="1.10.10.10">
    <property type="entry name" value="Winged helix-like DNA-binding domain superfamily/Winged helix DNA-binding domain"/>
    <property type="match status" value="1"/>
</dbReference>
<dbReference type="EMBL" id="CP000852">
    <property type="protein sequence ID" value="ABW02332.1"/>
    <property type="molecule type" value="Genomic_DNA"/>
</dbReference>
<accession>A8M9B3</accession>
<dbReference type="SUPFAM" id="SSF46785">
    <property type="entry name" value="Winged helix' DNA-binding domain"/>
    <property type="match status" value="1"/>
</dbReference>
<feature type="domain" description="HTH arsR-type" evidence="4">
    <location>
        <begin position="1"/>
        <end position="90"/>
    </location>
</feature>
<keyword evidence="3" id="KW-0804">Transcription</keyword>
<dbReference type="eggNOG" id="arCOG01681">
    <property type="taxonomic scope" value="Archaea"/>
</dbReference>
<proteinExistence type="predicted"/>
<dbReference type="InterPro" id="IPR001845">
    <property type="entry name" value="HTH_ArsR_DNA-bd_dom"/>
</dbReference>
<dbReference type="GO" id="GO:0003677">
    <property type="term" value="F:DNA binding"/>
    <property type="evidence" value="ECO:0007669"/>
    <property type="project" value="UniProtKB-KW"/>
</dbReference>
<evidence type="ECO:0000256" key="1">
    <source>
        <dbReference type="ARBA" id="ARBA00023015"/>
    </source>
</evidence>
<dbReference type="HOGENOM" id="CLU_097806_5_3_2"/>
<dbReference type="InterPro" id="IPR036390">
    <property type="entry name" value="WH_DNA-bd_sf"/>
</dbReference>
<organism evidence="5 6">
    <name type="scientific">Caldivirga maquilingensis (strain ATCC 700844 / DSM 13496 / JCM 10307 / IC-167)</name>
    <dbReference type="NCBI Taxonomy" id="397948"/>
    <lineage>
        <taxon>Archaea</taxon>
        <taxon>Thermoproteota</taxon>
        <taxon>Thermoprotei</taxon>
        <taxon>Thermoproteales</taxon>
        <taxon>Thermoproteaceae</taxon>
        <taxon>Caldivirga</taxon>
    </lineage>
</organism>
<dbReference type="PROSITE" id="PS50987">
    <property type="entry name" value="HTH_ARSR_2"/>
    <property type="match status" value="1"/>
</dbReference>
<dbReference type="InterPro" id="IPR036388">
    <property type="entry name" value="WH-like_DNA-bd_sf"/>
</dbReference>
<name>A8M9B3_CALMQ</name>
<dbReference type="AlphaFoldDB" id="A8M9B3"/>
<dbReference type="PRINTS" id="PR00778">
    <property type="entry name" value="HTHARSR"/>
</dbReference>
<protein>
    <submittedName>
        <fullName evidence="5">Regulatory protein ArsR</fullName>
    </submittedName>
</protein>
<reference evidence="5 6" key="1">
    <citation type="submission" date="2007-10" db="EMBL/GenBank/DDBJ databases">
        <title>Complete sequence of Caldivirga maquilingensis IC-167.</title>
        <authorList>
            <consortium name="US DOE Joint Genome Institute"/>
            <person name="Copeland A."/>
            <person name="Lucas S."/>
            <person name="Lapidus A."/>
            <person name="Barry K."/>
            <person name="Glavina del Rio T."/>
            <person name="Dalin E."/>
            <person name="Tice H."/>
            <person name="Pitluck S."/>
            <person name="Saunders E."/>
            <person name="Brettin T."/>
            <person name="Bruce D."/>
            <person name="Detter J.C."/>
            <person name="Han C."/>
            <person name="Schmutz J."/>
            <person name="Larimer F."/>
            <person name="Land M."/>
            <person name="Hauser L."/>
            <person name="Kyrpides N."/>
            <person name="Ivanova N."/>
            <person name="Biddle J.F."/>
            <person name="Zhang Z."/>
            <person name="Fitz-Gibbon S.T."/>
            <person name="Lowe T.M."/>
            <person name="Saltikov C."/>
            <person name="House C.H."/>
            <person name="Richardson P."/>
        </authorList>
    </citation>
    <scope>NUCLEOTIDE SEQUENCE [LARGE SCALE GENOMIC DNA]</scope>
    <source>
        <strain evidence="6">ATCC 700844 / DSM 13496 / JCM 10307 / IC-167</strain>
    </source>
</reference>
<evidence type="ECO:0000259" key="4">
    <source>
        <dbReference type="PROSITE" id="PS50987"/>
    </source>
</evidence>
<gene>
    <name evidence="5" type="ordered locus">Cmaq_1508</name>
</gene>
<dbReference type="PANTHER" id="PTHR33154">
    <property type="entry name" value="TRANSCRIPTIONAL REGULATOR, ARSR FAMILY"/>
    <property type="match status" value="1"/>
</dbReference>
<evidence type="ECO:0000256" key="2">
    <source>
        <dbReference type="ARBA" id="ARBA00023125"/>
    </source>
</evidence>
<evidence type="ECO:0000313" key="5">
    <source>
        <dbReference type="EMBL" id="ABW02332.1"/>
    </source>
</evidence>
<keyword evidence="2" id="KW-0238">DNA-binding</keyword>